<keyword evidence="3" id="KW-0274">FAD</keyword>
<dbReference type="SUPFAM" id="SSF56176">
    <property type="entry name" value="FAD-binding/transporter-associated domain-like"/>
    <property type="match status" value="1"/>
</dbReference>
<protein>
    <recommendedName>
        <fullName evidence="5">FAD-binding PCMH-type domain-containing protein</fullName>
    </recommendedName>
</protein>
<comment type="similarity">
    <text evidence="1">Belongs to the oxygen-dependent FAD-linked oxidoreductase family.</text>
</comment>
<dbReference type="InterPro" id="IPR050416">
    <property type="entry name" value="FAD-linked_Oxidoreductase"/>
</dbReference>
<reference evidence="6 7" key="1">
    <citation type="submission" date="2015-09" db="EMBL/GenBank/DDBJ databases">
        <title>Host preference determinants of Valsa canker pathogens revealed by comparative genomics.</title>
        <authorList>
            <person name="Yin Z."/>
            <person name="Huang L."/>
        </authorList>
    </citation>
    <scope>NUCLEOTIDE SEQUENCE [LARGE SCALE GENOMIC DNA]</scope>
    <source>
        <strain evidence="6 7">03-1</strain>
    </source>
</reference>
<dbReference type="Gene3D" id="3.30.465.10">
    <property type="match status" value="1"/>
</dbReference>
<evidence type="ECO:0000256" key="3">
    <source>
        <dbReference type="ARBA" id="ARBA00022827"/>
    </source>
</evidence>
<dbReference type="Pfam" id="PF01565">
    <property type="entry name" value="FAD_binding_4"/>
    <property type="match status" value="1"/>
</dbReference>
<dbReference type="STRING" id="356882.A0A423WZU0"/>
<gene>
    <name evidence="6" type="ORF">VMCG_02683</name>
</gene>
<keyword evidence="2" id="KW-0285">Flavoprotein</keyword>
<dbReference type="PANTHER" id="PTHR42973">
    <property type="entry name" value="BINDING OXIDOREDUCTASE, PUTATIVE (AFU_ORTHOLOGUE AFUA_1G17690)-RELATED"/>
    <property type="match status" value="1"/>
</dbReference>
<feature type="domain" description="FAD-binding PCMH-type" evidence="5">
    <location>
        <begin position="19"/>
        <end position="192"/>
    </location>
</feature>
<dbReference type="InterPro" id="IPR006094">
    <property type="entry name" value="Oxid_FAD_bind_N"/>
</dbReference>
<sequence>MASSAINALKDAFSGEQLILAGTDDVFAQEMADVDKFVTVVRPFALDGSAPFAIRGAGQQPLPGCANIQDGITLDLRFLTGIEIKDGIVSIAAGERWGTVFEKVEEQGLGVAGGRSAQGGIGGLALSGGLSFFSSREGFICDNVTNYEVVLASGKVVNVNADENPDLWKALRGFLLGRRRSLLSPSFPGQVEALVNELKKPDASEETYIMLSIGYSAAYLQLGGTLCMNQLYYTGATETSPAVLEPFATVSPQIDQLNSMRAMTLTGAVAEQAQQGTDATRCAYINTTVKADIATLQAAADMYVAALEPIKGCEGITCSLTLQPYAASLLAKSASQGGNVLGLAPSDGPLVSILALAWWKDKADDEEIIKTFREVIEVIDRDAASRGTSVLFKYMNYAWGFQDPIDSYGIEDKQALQEASRKYDPEGLFQKGVPGGFKLFLL</sequence>
<dbReference type="GO" id="GO:0016491">
    <property type="term" value="F:oxidoreductase activity"/>
    <property type="evidence" value="ECO:0007669"/>
    <property type="project" value="UniProtKB-KW"/>
</dbReference>
<evidence type="ECO:0000256" key="1">
    <source>
        <dbReference type="ARBA" id="ARBA00005466"/>
    </source>
</evidence>
<keyword evidence="7" id="KW-1185">Reference proteome</keyword>
<accession>A0A423WZU0</accession>
<comment type="caution">
    <text evidence="6">The sequence shown here is derived from an EMBL/GenBank/DDBJ whole genome shotgun (WGS) entry which is preliminary data.</text>
</comment>
<organism evidence="6 7">
    <name type="scientific">Cytospora schulzeri</name>
    <dbReference type="NCBI Taxonomy" id="448051"/>
    <lineage>
        <taxon>Eukaryota</taxon>
        <taxon>Fungi</taxon>
        <taxon>Dikarya</taxon>
        <taxon>Ascomycota</taxon>
        <taxon>Pezizomycotina</taxon>
        <taxon>Sordariomycetes</taxon>
        <taxon>Sordariomycetidae</taxon>
        <taxon>Diaporthales</taxon>
        <taxon>Cytosporaceae</taxon>
        <taxon>Cytospora</taxon>
    </lineage>
</organism>
<dbReference type="GO" id="GO:0071949">
    <property type="term" value="F:FAD binding"/>
    <property type="evidence" value="ECO:0007669"/>
    <property type="project" value="InterPro"/>
</dbReference>
<evidence type="ECO:0000313" key="6">
    <source>
        <dbReference type="EMBL" id="ROW09007.1"/>
    </source>
</evidence>
<dbReference type="PANTHER" id="PTHR42973:SF22">
    <property type="entry name" value="FAD-BINDING PCMH-TYPE DOMAIN-CONTAINING PROTEIN-RELATED"/>
    <property type="match status" value="1"/>
</dbReference>
<evidence type="ECO:0000256" key="4">
    <source>
        <dbReference type="ARBA" id="ARBA00023002"/>
    </source>
</evidence>
<dbReference type="OrthoDB" id="2151789at2759"/>
<dbReference type="PROSITE" id="PS51387">
    <property type="entry name" value="FAD_PCMH"/>
    <property type="match status" value="1"/>
</dbReference>
<keyword evidence="4" id="KW-0560">Oxidoreductase</keyword>
<evidence type="ECO:0000256" key="2">
    <source>
        <dbReference type="ARBA" id="ARBA00022630"/>
    </source>
</evidence>
<name>A0A423WZU0_9PEZI</name>
<dbReference type="Proteomes" id="UP000283895">
    <property type="component" value="Unassembled WGS sequence"/>
</dbReference>
<evidence type="ECO:0000259" key="5">
    <source>
        <dbReference type="PROSITE" id="PS51387"/>
    </source>
</evidence>
<proteinExistence type="inferred from homology"/>
<dbReference type="AlphaFoldDB" id="A0A423WZU0"/>
<dbReference type="EMBL" id="LKEA01000005">
    <property type="protein sequence ID" value="ROW09007.1"/>
    <property type="molecule type" value="Genomic_DNA"/>
</dbReference>
<dbReference type="InterPro" id="IPR036318">
    <property type="entry name" value="FAD-bd_PCMH-like_sf"/>
</dbReference>
<dbReference type="InterPro" id="IPR016166">
    <property type="entry name" value="FAD-bd_PCMH"/>
</dbReference>
<evidence type="ECO:0000313" key="7">
    <source>
        <dbReference type="Proteomes" id="UP000283895"/>
    </source>
</evidence>
<dbReference type="InterPro" id="IPR016169">
    <property type="entry name" value="FAD-bd_PCMH_sub2"/>
</dbReference>